<dbReference type="PROSITE" id="PS51203">
    <property type="entry name" value="CS"/>
    <property type="match status" value="1"/>
</dbReference>
<dbReference type="PROSITE" id="PS01031">
    <property type="entry name" value="SHSP"/>
    <property type="match status" value="1"/>
</dbReference>
<evidence type="ECO:0000256" key="2">
    <source>
        <dbReference type="RuleBase" id="RU003616"/>
    </source>
</evidence>
<evidence type="ECO:0000259" key="3">
    <source>
        <dbReference type="PROSITE" id="PS01031"/>
    </source>
</evidence>
<proteinExistence type="inferred from homology"/>
<name>A0A7C4MNJ8_9BACT</name>
<dbReference type="Gene3D" id="2.60.40.790">
    <property type="match status" value="1"/>
</dbReference>
<dbReference type="InterPro" id="IPR031107">
    <property type="entry name" value="Small_HSP"/>
</dbReference>
<organism evidence="5">
    <name type="scientific">Desulfatirhabdium butyrativorans</name>
    <dbReference type="NCBI Taxonomy" id="340467"/>
    <lineage>
        <taxon>Bacteria</taxon>
        <taxon>Pseudomonadati</taxon>
        <taxon>Thermodesulfobacteriota</taxon>
        <taxon>Desulfobacteria</taxon>
        <taxon>Desulfobacterales</taxon>
        <taxon>Desulfatirhabdiaceae</taxon>
        <taxon>Desulfatirhabdium</taxon>
    </lineage>
</organism>
<dbReference type="PANTHER" id="PTHR11527">
    <property type="entry name" value="HEAT-SHOCK PROTEIN 20 FAMILY MEMBER"/>
    <property type="match status" value="1"/>
</dbReference>
<gene>
    <name evidence="5" type="ORF">ENS29_04235</name>
</gene>
<comment type="similarity">
    <text evidence="1 2">Belongs to the small heat shock protein (HSP20) family.</text>
</comment>
<dbReference type="SUPFAM" id="SSF49764">
    <property type="entry name" value="HSP20-like chaperones"/>
    <property type="match status" value="1"/>
</dbReference>
<dbReference type="AlphaFoldDB" id="A0A7C4MNJ8"/>
<dbReference type="CDD" id="cd06464">
    <property type="entry name" value="ACD_sHsps-like"/>
    <property type="match status" value="1"/>
</dbReference>
<dbReference type="InterPro" id="IPR007052">
    <property type="entry name" value="CS_dom"/>
</dbReference>
<evidence type="ECO:0000313" key="5">
    <source>
        <dbReference type="EMBL" id="HGU32047.1"/>
    </source>
</evidence>
<sequence length="148" mass="16861">MAIVRWQPYGAVASLQDSINKLFQDAFSRANIDEDFALSAWKPVVDIFDKDDAIVIHAELPGVKKEDVAIEVKDNVLTLRGERTESKEIKEDKYYRKERTFGSFHRAFTLPAAVNPDSIRATFKDGVLEIEIPKPEEQKPKQVKISIE</sequence>
<dbReference type="Pfam" id="PF00011">
    <property type="entry name" value="HSP20"/>
    <property type="match status" value="1"/>
</dbReference>
<reference evidence="5" key="1">
    <citation type="journal article" date="2020" name="mSystems">
        <title>Genome- and Community-Level Interaction Insights into Carbon Utilization and Element Cycling Functions of Hydrothermarchaeota in Hydrothermal Sediment.</title>
        <authorList>
            <person name="Zhou Z."/>
            <person name="Liu Y."/>
            <person name="Xu W."/>
            <person name="Pan J."/>
            <person name="Luo Z.H."/>
            <person name="Li M."/>
        </authorList>
    </citation>
    <scope>NUCLEOTIDE SEQUENCE [LARGE SCALE GENOMIC DNA]</scope>
    <source>
        <strain evidence="5">SpSt-477</strain>
    </source>
</reference>
<comment type="caution">
    <text evidence="5">The sequence shown here is derived from an EMBL/GenBank/DDBJ whole genome shotgun (WGS) entry which is preliminary data.</text>
</comment>
<evidence type="ECO:0000256" key="1">
    <source>
        <dbReference type="PROSITE-ProRule" id="PRU00285"/>
    </source>
</evidence>
<dbReference type="InterPro" id="IPR002068">
    <property type="entry name" value="A-crystallin/Hsp20_dom"/>
</dbReference>
<protein>
    <submittedName>
        <fullName evidence="5">Hsp20/alpha crystallin family protein</fullName>
    </submittedName>
</protein>
<feature type="domain" description="CS" evidence="4">
    <location>
        <begin position="40"/>
        <end position="148"/>
    </location>
</feature>
<evidence type="ECO:0000259" key="4">
    <source>
        <dbReference type="PROSITE" id="PS51203"/>
    </source>
</evidence>
<accession>A0A7C4MNJ8</accession>
<dbReference type="EMBL" id="DSUH01000094">
    <property type="protein sequence ID" value="HGU32047.1"/>
    <property type="molecule type" value="Genomic_DNA"/>
</dbReference>
<feature type="domain" description="SHSP" evidence="3">
    <location>
        <begin position="35"/>
        <end position="148"/>
    </location>
</feature>
<dbReference type="InterPro" id="IPR008978">
    <property type="entry name" value="HSP20-like_chaperone"/>
</dbReference>